<evidence type="ECO:0000313" key="2">
    <source>
        <dbReference type="Proteomes" id="UP000660729"/>
    </source>
</evidence>
<reference evidence="1" key="1">
    <citation type="submission" date="2020-04" db="EMBL/GenBank/DDBJ databases">
        <title>Draft genome resource of the tomato pathogen Pseudocercospora fuligena.</title>
        <authorList>
            <person name="Zaccaron A."/>
        </authorList>
    </citation>
    <scope>NUCLEOTIDE SEQUENCE</scope>
    <source>
        <strain evidence="1">PF001</strain>
    </source>
</reference>
<organism evidence="1 2">
    <name type="scientific">Pseudocercospora fuligena</name>
    <dbReference type="NCBI Taxonomy" id="685502"/>
    <lineage>
        <taxon>Eukaryota</taxon>
        <taxon>Fungi</taxon>
        <taxon>Dikarya</taxon>
        <taxon>Ascomycota</taxon>
        <taxon>Pezizomycotina</taxon>
        <taxon>Dothideomycetes</taxon>
        <taxon>Dothideomycetidae</taxon>
        <taxon>Mycosphaerellales</taxon>
        <taxon>Mycosphaerellaceae</taxon>
        <taxon>Pseudocercospora</taxon>
    </lineage>
</organism>
<protein>
    <submittedName>
        <fullName evidence="1">Uncharacterized protein</fullName>
    </submittedName>
</protein>
<keyword evidence="2" id="KW-1185">Reference proteome</keyword>
<dbReference type="AlphaFoldDB" id="A0A8H6R997"/>
<sequence length="188" mass="20357">MGITNIHYASQLTDRANRSSDVQALIQPLQKPVFIVSGSMSQNDVDKYGWCLQTSHVGCWITQDEESQKCKIVEADAPMSIPQIRVSSGLAPSKEGTQRDYLLVIEGVSGASKAKVVIEDSIEKAATAMLHAALNGFSTVFSAAIRQRKRRTIFAASIGPLNGRFRKVDSFLDPATDPSGTVTVDLLC</sequence>
<name>A0A8H6R997_9PEZI</name>
<dbReference type="Proteomes" id="UP000660729">
    <property type="component" value="Unassembled WGS sequence"/>
</dbReference>
<evidence type="ECO:0000313" key="1">
    <source>
        <dbReference type="EMBL" id="KAF7186197.1"/>
    </source>
</evidence>
<dbReference type="EMBL" id="JABCIY010000261">
    <property type="protein sequence ID" value="KAF7186197.1"/>
    <property type="molecule type" value="Genomic_DNA"/>
</dbReference>
<gene>
    <name evidence="1" type="ORF">HII31_12439</name>
</gene>
<comment type="caution">
    <text evidence="1">The sequence shown here is derived from an EMBL/GenBank/DDBJ whole genome shotgun (WGS) entry which is preliminary data.</text>
</comment>
<proteinExistence type="predicted"/>
<dbReference type="OrthoDB" id="5292177at2759"/>
<accession>A0A8H6R997</accession>